<evidence type="ECO:0000259" key="2">
    <source>
        <dbReference type="SMART" id="SM00226"/>
    </source>
</evidence>
<keyword evidence="4" id="KW-1185">Reference proteome</keyword>
<dbReference type="SMART" id="SM00226">
    <property type="entry name" value="LMWPc"/>
    <property type="match status" value="1"/>
</dbReference>
<name>A0A1M5KTF1_9GAMM</name>
<evidence type="ECO:0000313" key="3">
    <source>
        <dbReference type="EMBL" id="SHG56048.1"/>
    </source>
</evidence>
<dbReference type="OrthoDB" id="9793058at2"/>
<sequence>MKILFLCTHNACRSILAQSITTSIGTGNLEAFSAGSHPSGQVHPDTLKQLTKRGYAINGLNSKSWDELHDLNPDIVITVCDQAAGETCPIWFGKAIKGHWGLPDPTKCPAAEKDVIFDKVFSILETRIRMLVNAIDHSSHQELSELIEQLGKDE</sequence>
<evidence type="ECO:0000313" key="4">
    <source>
        <dbReference type="Proteomes" id="UP000184517"/>
    </source>
</evidence>
<dbReference type="Proteomes" id="UP000184517">
    <property type="component" value="Unassembled WGS sequence"/>
</dbReference>
<organism evidence="3 4">
    <name type="scientific">Marinomonas polaris DSM 16579</name>
    <dbReference type="NCBI Taxonomy" id="1122206"/>
    <lineage>
        <taxon>Bacteria</taxon>
        <taxon>Pseudomonadati</taxon>
        <taxon>Pseudomonadota</taxon>
        <taxon>Gammaproteobacteria</taxon>
        <taxon>Oceanospirillales</taxon>
        <taxon>Oceanospirillaceae</taxon>
        <taxon>Marinomonas</taxon>
    </lineage>
</organism>
<dbReference type="CDD" id="cd16345">
    <property type="entry name" value="LMWP_ArsC"/>
    <property type="match status" value="1"/>
</dbReference>
<gene>
    <name evidence="3" type="ORF">SAMN02745753_04123</name>
</gene>
<reference evidence="4" key="1">
    <citation type="submission" date="2016-11" db="EMBL/GenBank/DDBJ databases">
        <authorList>
            <person name="Varghese N."/>
            <person name="Submissions S."/>
        </authorList>
    </citation>
    <scope>NUCLEOTIDE SEQUENCE [LARGE SCALE GENOMIC DNA]</scope>
    <source>
        <strain evidence="4">DSM 16579</strain>
    </source>
</reference>
<dbReference type="Gene3D" id="3.40.50.2300">
    <property type="match status" value="1"/>
</dbReference>
<evidence type="ECO:0000256" key="1">
    <source>
        <dbReference type="ARBA" id="ARBA00022849"/>
    </source>
</evidence>
<dbReference type="PANTHER" id="PTHR43428:SF1">
    <property type="entry name" value="ARSENATE REDUCTASE"/>
    <property type="match status" value="1"/>
</dbReference>
<protein>
    <submittedName>
        <fullName evidence="3">Protein tyrosine phosphatase</fullName>
    </submittedName>
</protein>
<dbReference type="InterPro" id="IPR023485">
    <property type="entry name" value="Ptyr_pPase"/>
</dbReference>
<accession>A0A1M5KTF1</accession>
<dbReference type="InterPro" id="IPR036196">
    <property type="entry name" value="Ptyr_pPase_sf"/>
</dbReference>
<dbReference type="SUPFAM" id="SSF52788">
    <property type="entry name" value="Phosphotyrosine protein phosphatases I"/>
    <property type="match status" value="1"/>
</dbReference>
<dbReference type="PANTHER" id="PTHR43428">
    <property type="entry name" value="ARSENATE REDUCTASE"/>
    <property type="match status" value="1"/>
</dbReference>
<proteinExistence type="predicted"/>
<dbReference type="AlphaFoldDB" id="A0A1M5KTF1"/>
<feature type="domain" description="Phosphotyrosine protein phosphatase I" evidence="2">
    <location>
        <begin position="1"/>
        <end position="134"/>
    </location>
</feature>
<dbReference type="RefSeq" id="WP_072841696.1">
    <property type="nucleotide sequence ID" value="NZ_FQVF01000024.1"/>
</dbReference>
<dbReference type="STRING" id="1122206.SAMN02745753_04123"/>
<dbReference type="EMBL" id="FQVF01000024">
    <property type="protein sequence ID" value="SHG56048.1"/>
    <property type="molecule type" value="Genomic_DNA"/>
</dbReference>
<keyword evidence="1" id="KW-0059">Arsenical resistance</keyword>
<dbReference type="GO" id="GO:0046685">
    <property type="term" value="P:response to arsenic-containing substance"/>
    <property type="evidence" value="ECO:0007669"/>
    <property type="project" value="UniProtKB-KW"/>
</dbReference>
<dbReference type="Pfam" id="PF01451">
    <property type="entry name" value="LMWPc"/>
    <property type="match status" value="1"/>
</dbReference>